<feature type="non-terminal residue" evidence="1">
    <location>
        <position position="1"/>
    </location>
</feature>
<proteinExistence type="predicted"/>
<dbReference type="EMBL" id="MU795550">
    <property type="protein sequence ID" value="KAJ3805683.1"/>
    <property type="molecule type" value="Genomic_DNA"/>
</dbReference>
<accession>A0ACC1TM66</accession>
<dbReference type="Proteomes" id="UP001163835">
    <property type="component" value="Unassembled WGS sequence"/>
</dbReference>
<comment type="caution">
    <text evidence="1">The sequence shown here is derived from an EMBL/GenBank/DDBJ whole genome shotgun (WGS) entry which is preliminary data.</text>
</comment>
<keyword evidence="2" id="KW-1185">Reference proteome</keyword>
<reference evidence="1" key="1">
    <citation type="submission" date="2022-09" db="EMBL/GenBank/DDBJ databases">
        <title>A Global Phylogenomic Analysis of the Shiitake Genus Lentinula.</title>
        <authorList>
            <consortium name="DOE Joint Genome Institute"/>
            <person name="Sierra-Patev S."/>
            <person name="Min B."/>
            <person name="Naranjo-Ortiz M."/>
            <person name="Looney B."/>
            <person name="Konkel Z."/>
            <person name="Slot J.C."/>
            <person name="Sakamoto Y."/>
            <person name="Steenwyk J.L."/>
            <person name="Rokas A."/>
            <person name="Carro J."/>
            <person name="Camarero S."/>
            <person name="Ferreira P."/>
            <person name="Molpeceres G."/>
            <person name="Ruiz-Duenas F.J."/>
            <person name="Serrano A."/>
            <person name="Henrissat B."/>
            <person name="Drula E."/>
            <person name="Hughes K.W."/>
            <person name="Mata J.L."/>
            <person name="Ishikawa N.K."/>
            <person name="Vargas-Isla R."/>
            <person name="Ushijima S."/>
            <person name="Smith C.A."/>
            <person name="Ahrendt S."/>
            <person name="Andreopoulos W."/>
            <person name="He G."/>
            <person name="Labutti K."/>
            <person name="Lipzen A."/>
            <person name="Ng V."/>
            <person name="Riley R."/>
            <person name="Sandor L."/>
            <person name="Barry K."/>
            <person name="Martinez A.T."/>
            <person name="Xiao Y."/>
            <person name="Gibbons J.G."/>
            <person name="Terashima K."/>
            <person name="Grigoriev I.V."/>
            <person name="Hibbett D.S."/>
        </authorList>
    </citation>
    <scope>NUCLEOTIDE SEQUENCE</scope>
    <source>
        <strain evidence="1">TMI1499</strain>
    </source>
</reference>
<organism evidence="1 2">
    <name type="scientific">Lentinula aff. lateritia</name>
    <dbReference type="NCBI Taxonomy" id="2804960"/>
    <lineage>
        <taxon>Eukaryota</taxon>
        <taxon>Fungi</taxon>
        <taxon>Dikarya</taxon>
        <taxon>Basidiomycota</taxon>
        <taxon>Agaricomycotina</taxon>
        <taxon>Agaricomycetes</taxon>
        <taxon>Agaricomycetidae</taxon>
        <taxon>Agaricales</taxon>
        <taxon>Marasmiineae</taxon>
        <taxon>Omphalotaceae</taxon>
        <taxon>Lentinula</taxon>
    </lineage>
</organism>
<protein>
    <submittedName>
        <fullName evidence="1">Uncharacterized protein</fullName>
    </submittedName>
</protein>
<evidence type="ECO:0000313" key="1">
    <source>
        <dbReference type="EMBL" id="KAJ3805683.1"/>
    </source>
</evidence>
<gene>
    <name evidence="1" type="ORF">F5876DRAFT_51430</name>
</gene>
<sequence length="142" mass="16641">NIRARIYRAGRATLEPLRVFYREDLTQLSQGRYVLAADELSHPRTQPYVHDSTVETIHRGKRYKFRLFYKHHKLLPPNQAIQQLANVTMDGDILVVACGTKVNVRNFRNRLEVRAAEKAVRRFAQHITPFRARRRFPASAFL</sequence>
<evidence type="ECO:0000313" key="2">
    <source>
        <dbReference type="Proteomes" id="UP001163835"/>
    </source>
</evidence>
<name>A0ACC1TM66_9AGAR</name>